<evidence type="ECO:0000256" key="1">
    <source>
        <dbReference type="ARBA" id="ARBA00023125"/>
    </source>
</evidence>
<feature type="non-terminal residue" evidence="4">
    <location>
        <position position="209"/>
    </location>
</feature>
<organism evidence="4 5">
    <name type="scientific">Pseudomonas amygdali pv. tabaci</name>
    <name type="common">Pseudomonas syringae pv. tabaci</name>
    <dbReference type="NCBI Taxonomy" id="322"/>
    <lineage>
        <taxon>Bacteria</taxon>
        <taxon>Pseudomonadati</taxon>
        <taxon>Pseudomonadota</taxon>
        <taxon>Gammaproteobacteria</taxon>
        <taxon>Pseudomonadales</taxon>
        <taxon>Pseudomonadaceae</taxon>
        <taxon>Pseudomonas</taxon>
        <taxon>Pseudomonas amygdali</taxon>
    </lineage>
</organism>
<protein>
    <submittedName>
        <fullName evidence="4">Transcriptional regulator PhaD</fullName>
    </submittedName>
</protein>
<evidence type="ECO:0000313" key="4">
    <source>
        <dbReference type="EMBL" id="RMV88873.1"/>
    </source>
</evidence>
<dbReference type="PRINTS" id="PR00455">
    <property type="entry name" value="HTHTETR"/>
</dbReference>
<dbReference type="EMBL" id="RBVA01000850">
    <property type="protein sequence ID" value="RMV88873.1"/>
    <property type="molecule type" value="Genomic_DNA"/>
</dbReference>
<gene>
    <name evidence="4" type="ORF">ALP03_05219</name>
</gene>
<dbReference type="SUPFAM" id="SSF46689">
    <property type="entry name" value="Homeodomain-like"/>
    <property type="match status" value="1"/>
</dbReference>
<dbReference type="PROSITE" id="PS50977">
    <property type="entry name" value="HTH_TETR_2"/>
    <property type="match status" value="1"/>
</dbReference>
<proteinExistence type="predicted"/>
<dbReference type="PANTHER" id="PTHR30055">
    <property type="entry name" value="HTH-TYPE TRANSCRIPTIONAL REGULATOR RUTR"/>
    <property type="match status" value="1"/>
</dbReference>
<reference evidence="4 5" key="1">
    <citation type="submission" date="2018-08" db="EMBL/GenBank/DDBJ databases">
        <title>Recombination of ecologically and evolutionarily significant loci maintains genetic cohesion in the Pseudomonas syringae species complex.</title>
        <authorList>
            <person name="Dillon M."/>
            <person name="Thakur S."/>
            <person name="Almeida R.N.D."/>
            <person name="Weir B.S."/>
            <person name="Guttman D.S."/>
        </authorList>
    </citation>
    <scope>NUCLEOTIDE SEQUENCE [LARGE SCALE GENOMIC DNA]</scope>
    <source>
        <strain evidence="4 5">ICMP 4525</strain>
    </source>
</reference>
<name>A0A3M6G7L4_PSEAJ</name>
<dbReference type="InterPro" id="IPR001647">
    <property type="entry name" value="HTH_TetR"/>
</dbReference>
<evidence type="ECO:0000259" key="3">
    <source>
        <dbReference type="PROSITE" id="PS50977"/>
    </source>
</evidence>
<dbReference type="InterPro" id="IPR050109">
    <property type="entry name" value="HTH-type_TetR-like_transc_reg"/>
</dbReference>
<dbReference type="InterPro" id="IPR025722">
    <property type="entry name" value="TetR"/>
</dbReference>
<dbReference type="Gene3D" id="1.10.357.10">
    <property type="entry name" value="Tetracycline Repressor, domain 2"/>
    <property type="match status" value="1"/>
</dbReference>
<keyword evidence="1 2" id="KW-0238">DNA-binding</keyword>
<comment type="caution">
    <text evidence="4">The sequence shown here is derived from an EMBL/GenBank/DDBJ whole genome shotgun (WGS) entry which is preliminary data.</text>
</comment>
<dbReference type="PANTHER" id="PTHR30055:SF223">
    <property type="entry name" value="HTH-TYPE TRANSCRIPTIONAL REGULATOR UIDR"/>
    <property type="match status" value="1"/>
</dbReference>
<dbReference type="GO" id="GO:0000976">
    <property type="term" value="F:transcription cis-regulatory region binding"/>
    <property type="evidence" value="ECO:0007669"/>
    <property type="project" value="TreeGrafter"/>
</dbReference>
<evidence type="ECO:0000313" key="5">
    <source>
        <dbReference type="Proteomes" id="UP000271531"/>
    </source>
</evidence>
<dbReference type="InterPro" id="IPR009057">
    <property type="entry name" value="Homeodomain-like_sf"/>
</dbReference>
<dbReference type="Proteomes" id="UP000271531">
    <property type="component" value="Unassembled WGS sequence"/>
</dbReference>
<dbReference type="GO" id="GO:0003700">
    <property type="term" value="F:DNA-binding transcription factor activity"/>
    <property type="evidence" value="ECO:0007669"/>
    <property type="project" value="TreeGrafter"/>
</dbReference>
<dbReference type="AlphaFoldDB" id="A0A3M6G7L4"/>
<dbReference type="Pfam" id="PF13972">
    <property type="entry name" value="TetR"/>
    <property type="match status" value="1"/>
</dbReference>
<evidence type="ECO:0000256" key="2">
    <source>
        <dbReference type="PROSITE-ProRule" id="PRU00335"/>
    </source>
</evidence>
<dbReference type="Pfam" id="PF00440">
    <property type="entry name" value="TetR_N"/>
    <property type="match status" value="1"/>
</dbReference>
<accession>A0A3M6G7L4</accession>
<sequence>MRPARSDKAGPLTLEQEDWMKTRDRILECALTLFNQQGEPNVSTLEIANEMGISPGNLYYHFHGKEPLILSLFERFQAELAPLLDPPSDARLEAEDYWMFLHLIVERLSHYRFLFQDLSNLAGRLPKLARGIRNLLNSIKKTLASLLARLKSRGQLVSETQALGQLVEQITMNLLFSLDYQRILGREGDVRVVVYQIMMLVTPHLLPTS</sequence>
<feature type="domain" description="HTH tetR-type" evidence="3">
    <location>
        <begin position="20"/>
        <end position="80"/>
    </location>
</feature>
<feature type="DNA-binding region" description="H-T-H motif" evidence="2">
    <location>
        <begin position="43"/>
        <end position="62"/>
    </location>
</feature>